<dbReference type="PROSITE" id="PS00305">
    <property type="entry name" value="11S_SEED_STORAGE"/>
    <property type="match status" value="1"/>
</dbReference>
<dbReference type="InterPro" id="IPR022379">
    <property type="entry name" value="11S_seedstore_CS"/>
</dbReference>
<dbReference type="SUPFAM" id="SSF51182">
    <property type="entry name" value="RmlC-like cupins"/>
    <property type="match status" value="1"/>
</dbReference>
<dbReference type="InterPro" id="IPR050253">
    <property type="entry name" value="Seed_Storage-Functional"/>
</dbReference>
<dbReference type="Pfam" id="PF00190">
    <property type="entry name" value="Cupin_1"/>
    <property type="match status" value="2"/>
</dbReference>
<dbReference type="SMART" id="SM00835">
    <property type="entry name" value="Cupin_1"/>
    <property type="match status" value="2"/>
</dbReference>
<comment type="function">
    <text evidence="6">Seed storage protein.</text>
</comment>
<gene>
    <name evidence="9" type="ORF">FSB_LOCUS41417</name>
</gene>
<dbReference type="CDD" id="cd02243">
    <property type="entry name" value="cupin_11S_legumin_C"/>
    <property type="match status" value="1"/>
</dbReference>
<feature type="chain" id="PRO_5014491840" description="Cupin type-1 domain-containing protein" evidence="6">
    <location>
        <begin position="24"/>
        <end position="513"/>
    </location>
</feature>
<feature type="region of interest" description="Disordered" evidence="7">
    <location>
        <begin position="114"/>
        <end position="148"/>
    </location>
</feature>
<dbReference type="Gene3D" id="2.60.120.10">
    <property type="entry name" value="Jelly Rolls"/>
    <property type="match status" value="2"/>
</dbReference>
<comment type="similarity">
    <text evidence="1 6">Belongs to the 11S seed storage protein (globulins) family.</text>
</comment>
<feature type="domain" description="Cupin type-1" evidence="8">
    <location>
        <begin position="40"/>
        <end position="270"/>
    </location>
</feature>
<feature type="region of interest" description="Disordered" evidence="7">
    <location>
        <begin position="289"/>
        <end position="328"/>
    </location>
</feature>
<feature type="compositionally biased region" description="Low complexity" evidence="7">
    <location>
        <begin position="133"/>
        <end position="142"/>
    </location>
</feature>
<dbReference type="PANTHER" id="PTHR31189:SF35">
    <property type="entry name" value="12S SEED STORAGE PROTEIN CRB"/>
    <property type="match status" value="1"/>
</dbReference>
<keyword evidence="4 6" id="KW-0708">Seed storage protein</keyword>
<dbReference type="GO" id="GO:0048316">
    <property type="term" value="P:seed development"/>
    <property type="evidence" value="ECO:0007669"/>
    <property type="project" value="UniProtKB-ARBA"/>
</dbReference>
<dbReference type="EMBL" id="OIVN01003780">
    <property type="protein sequence ID" value="SPD13535.1"/>
    <property type="molecule type" value="Genomic_DNA"/>
</dbReference>
<evidence type="ECO:0000256" key="3">
    <source>
        <dbReference type="ARBA" id="ARBA00022761"/>
    </source>
</evidence>
<keyword evidence="2 6" id="KW-0732">Signal</keyword>
<accession>A0A2N9HNI3</accession>
<evidence type="ECO:0000256" key="7">
    <source>
        <dbReference type="SAM" id="MobiDB-lite"/>
    </source>
</evidence>
<feature type="region of interest" description="Disordered" evidence="7">
    <location>
        <begin position="208"/>
        <end position="248"/>
    </location>
</feature>
<dbReference type="CDD" id="cd02242">
    <property type="entry name" value="cupin_11S_legumin_N"/>
    <property type="match status" value="1"/>
</dbReference>
<dbReference type="InterPro" id="IPR006044">
    <property type="entry name" value="11S_seedstore_pln"/>
</dbReference>
<dbReference type="InterPro" id="IPR014710">
    <property type="entry name" value="RmlC-like_jellyroll"/>
</dbReference>
<dbReference type="FunFam" id="2.60.120.10:FF:000073">
    <property type="entry name" value="Glycinin G1"/>
    <property type="match status" value="1"/>
</dbReference>
<dbReference type="AlphaFoldDB" id="A0A2N9HNI3"/>
<keyword evidence="3 6" id="KW-0758">Storage protein</keyword>
<feature type="domain" description="Cupin type-1" evidence="8">
    <location>
        <begin position="340"/>
        <end position="489"/>
    </location>
</feature>
<reference evidence="9" key="1">
    <citation type="submission" date="2018-02" db="EMBL/GenBank/DDBJ databases">
        <authorList>
            <person name="Cohen D.B."/>
            <person name="Kent A.D."/>
        </authorList>
    </citation>
    <scope>NUCLEOTIDE SEQUENCE</scope>
</reference>
<dbReference type="InterPro" id="IPR011051">
    <property type="entry name" value="RmlC_Cupin_sf"/>
</dbReference>
<dbReference type="InterPro" id="IPR006045">
    <property type="entry name" value="Cupin_1"/>
</dbReference>
<evidence type="ECO:0000313" key="9">
    <source>
        <dbReference type="EMBL" id="SPD13535.1"/>
    </source>
</evidence>
<dbReference type="PANTHER" id="PTHR31189">
    <property type="entry name" value="OS03G0336100 PROTEIN-RELATED"/>
    <property type="match status" value="1"/>
</dbReference>
<name>A0A2N9HNI3_FAGSY</name>
<protein>
    <recommendedName>
        <fullName evidence="8">Cupin type-1 domain-containing protein</fullName>
    </recommendedName>
</protein>
<sequence length="513" mass="58534">MAKANSFLYISLCLVVLFNGCLAKRWQQQQQFNQCQLDRLDALEPNNRIEAEAGVIESWDPNNQQFQCAGVAVVRHTLECNGLLLPQYSPTHQLIYIVQGRGYLGTVLPGCPETYQDSQQQQQQRHQQEQEQEQQQQQQEQGQSRRFRGDRHQKILHFRQGDIIAIPAGVAHWLYNNGDSQVVAVSLLDLNNQANQLDENPRFFYLAGNPDDEFQESGQGRRQQHQKGSDRRGNRKHGQRHEQQNNNNILSGFNSELLADILNVDVQTIRKLQGSEEERRSRKNIVKVDGELQVIRPPRSRQEQEREERQEREREREHRQSGRGRDNGLEETLCTLRLRENIGDASRADIYSPEAGLISTLNSNKLRLLNWLQLSAERGKLYGNAVHVAHWTQNAHTVIYGVNGTARVQVVDDSGRSVFDDELQQGQVLTVPQNFAVVKRASNEGFEWVAFKTNDNAKITPLAGQNSAIRAIPADVLANAYQISQEDAQELKDNSQDIALIRPSRSSSERRVM</sequence>
<feature type="signal peptide" evidence="6">
    <location>
        <begin position="1"/>
        <end position="23"/>
    </location>
</feature>
<evidence type="ECO:0000259" key="8">
    <source>
        <dbReference type="SMART" id="SM00835"/>
    </source>
</evidence>
<evidence type="ECO:0000256" key="4">
    <source>
        <dbReference type="ARBA" id="ARBA00023129"/>
    </source>
</evidence>
<keyword evidence="5 6" id="KW-1015">Disulfide bond</keyword>
<organism evidence="9">
    <name type="scientific">Fagus sylvatica</name>
    <name type="common">Beechnut</name>
    <dbReference type="NCBI Taxonomy" id="28930"/>
    <lineage>
        <taxon>Eukaryota</taxon>
        <taxon>Viridiplantae</taxon>
        <taxon>Streptophyta</taxon>
        <taxon>Embryophyta</taxon>
        <taxon>Tracheophyta</taxon>
        <taxon>Spermatophyta</taxon>
        <taxon>Magnoliopsida</taxon>
        <taxon>eudicotyledons</taxon>
        <taxon>Gunneridae</taxon>
        <taxon>Pentapetalae</taxon>
        <taxon>rosids</taxon>
        <taxon>fabids</taxon>
        <taxon>Fagales</taxon>
        <taxon>Fagaceae</taxon>
        <taxon>Fagus</taxon>
    </lineage>
</organism>
<dbReference type="PRINTS" id="PR00439">
    <property type="entry name" value="11SGLOBULIN"/>
</dbReference>
<evidence type="ECO:0000256" key="2">
    <source>
        <dbReference type="ARBA" id="ARBA00022729"/>
    </source>
</evidence>
<evidence type="ECO:0000256" key="1">
    <source>
        <dbReference type="ARBA" id="ARBA00007178"/>
    </source>
</evidence>
<proteinExistence type="inferred from homology"/>
<feature type="compositionally biased region" description="Basic and acidic residues" evidence="7">
    <location>
        <begin position="300"/>
        <end position="328"/>
    </location>
</feature>
<evidence type="ECO:0000256" key="5">
    <source>
        <dbReference type="ARBA" id="ARBA00023157"/>
    </source>
</evidence>
<dbReference type="GO" id="GO:0045735">
    <property type="term" value="F:nutrient reservoir activity"/>
    <property type="evidence" value="ECO:0007669"/>
    <property type="project" value="UniProtKB-KW"/>
</dbReference>
<evidence type="ECO:0000256" key="6">
    <source>
        <dbReference type="RuleBase" id="RU003681"/>
    </source>
</evidence>
<comment type="subunit">
    <text evidence="6">Hexamer; each subunit is composed of an acidic and a basic chain derived from a single precursor and linked by a disulfide bond.</text>
</comment>